<proteinExistence type="predicted"/>
<protein>
    <submittedName>
        <fullName evidence="1">Uncharacterized protein</fullName>
    </submittedName>
</protein>
<accession>A0ACB9RH67</accession>
<evidence type="ECO:0000313" key="2">
    <source>
        <dbReference type="Proteomes" id="UP001057402"/>
    </source>
</evidence>
<sequence length="101" mass="11242">MTPAPVADAEEIENKPLPKVVVEDVKDDEKDEDDEDDDKDDGAPGSNGGCKQSRSEKKSRKAMLKLGMEPVTGVSRQGHHQEDQEHSVRHFQARCFQEPSL</sequence>
<dbReference type="Proteomes" id="UP001057402">
    <property type="component" value="Chromosome 4"/>
</dbReference>
<organism evidence="1 2">
    <name type="scientific">Melastoma candidum</name>
    <dbReference type="NCBI Taxonomy" id="119954"/>
    <lineage>
        <taxon>Eukaryota</taxon>
        <taxon>Viridiplantae</taxon>
        <taxon>Streptophyta</taxon>
        <taxon>Embryophyta</taxon>
        <taxon>Tracheophyta</taxon>
        <taxon>Spermatophyta</taxon>
        <taxon>Magnoliopsida</taxon>
        <taxon>eudicotyledons</taxon>
        <taxon>Gunneridae</taxon>
        <taxon>Pentapetalae</taxon>
        <taxon>rosids</taxon>
        <taxon>malvids</taxon>
        <taxon>Myrtales</taxon>
        <taxon>Melastomataceae</taxon>
        <taxon>Melastomatoideae</taxon>
        <taxon>Melastomateae</taxon>
        <taxon>Melastoma</taxon>
    </lineage>
</organism>
<keyword evidence="2" id="KW-1185">Reference proteome</keyword>
<name>A0ACB9RH67_9MYRT</name>
<comment type="caution">
    <text evidence="1">The sequence shown here is derived from an EMBL/GenBank/DDBJ whole genome shotgun (WGS) entry which is preliminary data.</text>
</comment>
<reference evidence="2" key="1">
    <citation type="journal article" date="2023" name="Front. Plant Sci.">
        <title>Chromosomal-level genome assembly of Melastoma candidum provides insights into trichome evolution.</title>
        <authorList>
            <person name="Zhong Y."/>
            <person name="Wu W."/>
            <person name="Sun C."/>
            <person name="Zou P."/>
            <person name="Liu Y."/>
            <person name="Dai S."/>
            <person name="Zhou R."/>
        </authorList>
    </citation>
    <scope>NUCLEOTIDE SEQUENCE [LARGE SCALE GENOMIC DNA]</scope>
</reference>
<dbReference type="EMBL" id="CM042883">
    <property type="protein sequence ID" value="KAI4378209.1"/>
    <property type="molecule type" value="Genomic_DNA"/>
</dbReference>
<evidence type="ECO:0000313" key="1">
    <source>
        <dbReference type="EMBL" id="KAI4378209.1"/>
    </source>
</evidence>
<gene>
    <name evidence="1" type="ORF">MLD38_015722</name>
</gene>